<dbReference type="Gene3D" id="3.40.50.20">
    <property type="match status" value="1"/>
</dbReference>
<dbReference type="OrthoDB" id="337301at2"/>
<evidence type="ECO:0000256" key="3">
    <source>
        <dbReference type="ARBA" id="ARBA00022840"/>
    </source>
</evidence>
<keyword evidence="2 4" id="KW-0547">Nucleotide-binding</keyword>
<keyword evidence="1" id="KW-0436">Ligase</keyword>
<organism evidence="6 7">
    <name type="scientific">Leptospira harrisiae</name>
    <dbReference type="NCBI Taxonomy" id="2023189"/>
    <lineage>
        <taxon>Bacteria</taxon>
        <taxon>Pseudomonadati</taxon>
        <taxon>Spirochaetota</taxon>
        <taxon>Spirochaetia</taxon>
        <taxon>Leptospirales</taxon>
        <taxon>Leptospiraceae</taxon>
        <taxon>Leptospira</taxon>
    </lineage>
</organism>
<name>A0A2N0ANU7_9LEPT</name>
<dbReference type="PANTHER" id="PTHR43585:SF2">
    <property type="entry name" value="ATP-GRASP ENZYME FSQD"/>
    <property type="match status" value="1"/>
</dbReference>
<dbReference type="InterPro" id="IPR052032">
    <property type="entry name" value="ATP-dep_AA_Ligase"/>
</dbReference>
<dbReference type="Proteomes" id="UP000232145">
    <property type="component" value="Unassembled WGS sequence"/>
</dbReference>
<keyword evidence="3 4" id="KW-0067">ATP-binding</keyword>
<dbReference type="EMBL" id="NPDX01000001">
    <property type="protein sequence ID" value="PJZ85851.1"/>
    <property type="molecule type" value="Genomic_DNA"/>
</dbReference>
<accession>A0A2N0ANU7</accession>
<dbReference type="PROSITE" id="PS50975">
    <property type="entry name" value="ATP_GRASP"/>
    <property type="match status" value="1"/>
</dbReference>
<evidence type="ECO:0000313" key="7">
    <source>
        <dbReference type="Proteomes" id="UP000232145"/>
    </source>
</evidence>
<feature type="domain" description="ATP-grasp" evidence="5">
    <location>
        <begin position="115"/>
        <end position="304"/>
    </location>
</feature>
<evidence type="ECO:0000313" key="6">
    <source>
        <dbReference type="EMBL" id="PJZ85851.1"/>
    </source>
</evidence>
<evidence type="ECO:0000256" key="1">
    <source>
        <dbReference type="ARBA" id="ARBA00022598"/>
    </source>
</evidence>
<gene>
    <name evidence="6" type="ORF">CH364_06575</name>
</gene>
<dbReference type="SUPFAM" id="SSF56059">
    <property type="entry name" value="Glutathione synthetase ATP-binding domain-like"/>
    <property type="match status" value="1"/>
</dbReference>
<evidence type="ECO:0000256" key="2">
    <source>
        <dbReference type="ARBA" id="ARBA00022741"/>
    </source>
</evidence>
<dbReference type="PANTHER" id="PTHR43585">
    <property type="entry name" value="FUMIPYRROLE BIOSYNTHESIS PROTEIN C"/>
    <property type="match status" value="1"/>
</dbReference>
<dbReference type="InterPro" id="IPR011761">
    <property type="entry name" value="ATP-grasp"/>
</dbReference>
<dbReference type="Gene3D" id="3.30.470.20">
    <property type="entry name" value="ATP-grasp fold, B domain"/>
    <property type="match status" value="1"/>
</dbReference>
<protein>
    <submittedName>
        <fullName evidence="6">Biotin carboxylase</fullName>
    </submittedName>
</protein>
<comment type="caution">
    <text evidence="6">The sequence shown here is derived from an EMBL/GenBank/DDBJ whole genome shotgun (WGS) entry which is preliminary data.</text>
</comment>
<evidence type="ECO:0000259" key="5">
    <source>
        <dbReference type="PROSITE" id="PS50975"/>
    </source>
</evidence>
<evidence type="ECO:0000256" key="4">
    <source>
        <dbReference type="PROSITE-ProRule" id="PRU00409"/>
    </source>
</evidence>
<proteinExistence type="predicted"/>
<reference evidence="6 7" key="1">
    <citation type="submission" date="2017-07" db="EMBL/GenBank/DDBJ databases">
        <title>Leptospira spp. isolated from tropical soils.</title>
        <authorList>
            <person name="Thibeaux R."/>
            <person name="Iraola G."/>
            <person name="Ferres I."/>
            <person name="Bierque E."/>
            <person name="Girault D."/>
            <person name="Soupe-Gilbert M.-E."/>
            <person name="Picardeau M."/>
            <person name="Goarant C."/>
        </authorList>
    </citation>
    <scope>NUCLEOTIDE SEQUENCE [LARGE SCALE GENOMIC DNA]</scope>
    <source>
        <strain evidence="6 7">FH2-B-A1</strain>
    </source>
</reference>
<dbReference type="Pfam" id="PF13535">
    <property type="entry name" value="ATP-grasp_4"/>
    <property type="match status" value="1"/>
</dbReference>
<dbReference type="GO" id="GO:0046872">
    <property type="term" value="F:metal ion binding"/>
    <property type="evidence" value="ECO:0007669"/>
    <property type="project" value="InterPro"/>
</dbReference>
<sequence length="400" mass="44197">MKQLTGSYLSIGAGENQIPLIRAAKARGLKVISVDTNSEAPGLAESDIRILESTHEYRKILHSMSRVPLPFKLMGVGSRSFGKAVYTVSYLAEKLKLRGNPRDTVNLFLDKERFKTAVSKFGIPVPASLQSNGNSKTKEKKIDLSFPLIAKPKEGSGKKGISVLESEADYKKFTRLKTSESYLLEPLVSGDEVTVLGFVIARRFYLISLTDKITTGKPNFIEVAHVAPSQHIDLAGEIKMICQAVVTATKLKTGPFVAEFKITKNKECLLIESAPEVGGEFLADVLIPEHYGYNYFSDLLSVTIGEKTRPGFLKKAKDGITKSALVFTLPKERQKKMGEPVGLEASTGETVFFQKQLIQTGVALDKFEGNHRRTQVFGITTKQTISTRDWLDSLFQRIDS</sequence>
<dbReference type="RefSeq" id="WP_100742763.1">
    <property type="nucleotide sequence ID" value="NZ_NPDW01000001.1"/>
</dbReference>
<keyword evidence="7" id="KW-1185">Reference proteome</keyword>
<dbReference type="AlphaFoldDB" id="A0A2N0ANU7"/>
<dbReference type="GO" id="GO:0016874">
    <property type="term" value="F:ligase activity"/>
    <property type="evidence" value="ECO:0007669"/>
    <property type="project" value="UniProtKB-KW"/>
</dbReference>
<dbReference type="GO" id="GO:0005524">
    <property type="term" value="F:ATP binding"/>
    <property type="evidence" value="ECO:0007669"/>
    <property type="project" value="UniProtKB-UniRule"/>
</dbReference>